<evidence type="ECO:0000313" key="2">
    <source>
        <dbReference type="Proteomes" id="UP000077465"/>
    </source>
</evidence>
<sequence length="228" mass="25231">MNLARRHFLRNQAKADAERAAEYGSMQNASSYELQLAQLANDKHRLKQLQGLELKNELKAKLIEHHLPYVDGVLSANAGVQDEVVTTTLVWCLDLRKYAKALQIGRYALVHSLVMPDAFKRTVACILTEELAENELKRQKQNEPIDTDALHALHDLLGDENLPATARDMPDEVRAKLYLVIGRHYLAQAKDGRGGADDAVDALSMALALHDKCGCKSDLAQAKKLAAA</sequence>
<proteinExistence type="predicted"/>
<name>A0AAC8T881_9GAMM</name>
<evidence type="ECO:0000313" key="1">
    <source>
        <dbReference type="EMBL" id="AKG08090.1"/>
    </source>
</evidence>
<dbReference type="EMBL" id="CP011376">
    <property type="protein sequence ID" value="AKG08090.1"/>
    <property type="molecule type" value="Genomic_DNA"/>
</dbReference>
<dbReference type="Pfam" id="PF05944">
    <property type="entry name" value="Phage_term_smal"/>
    <property type="match status" value="1"/>
</dbReference>
<evidence type="ECO:0008006" key="3">
    <source>
        <dbReference type="Google" id="ProtNLM"/>
    </source>
</evidence>
<accession>A0AAC8T881</accession>
<organism evidence="1 2">
    <name type="scientific">Moraxella bovoculi</name>
    <dbReference type="NCBI Taxonomy" id="386891"/>
    <lineage>
        <taxon>Bacteria</taxon>
        <taxon>Pseudomonadati</taxon>
        <taxon>Pseudomonadota</taxon>
        <taxon>Gammaproteobacteria</taxon>
        <taxon>Moraxellales</taxon>
        <taxon>Moraxellaceae</taxon>
        <taxon>Moraxella</taxon>
    </lineage>
</organism>
<dbReference type="AlphaFoldDB" id="A0AAC8T881"/>
<dbReference type="GO" id="GO:0004519">
    <property type="term" value="F:endonuclease activity"/>
    <property type="evidence" value="ECO:0007669"/>
    <property type="project" value="InterPro"/>
</dbReference>
<reference evidence="1 2" key="1">
    <citation type="submission" date="2015-05" db="EMBL/GenBank/DDBJ databases">
        <authorList>
            <person name="Dickey A."/>
            <person name="Clawson M."/>
            <person name="Bono J."/>
            <person name="Loy J.D."/>
        </authorList>
    </citation>
    <scope>NUCLEOTIDE SEQUENCE [LARGE SCALE GENOMIC DNA]</scope>
    <source>
        <strain evidence="1 2">22581</strain>
    </source>
</reference>
<dbReference type="InterPro" id="IPR010270">
    <property type="entry name" value="Phage_P2_GpM"/>
</dbReference>
<protein>
    <recommendedName>
        <fullName evidence="3">Terminase</fullName>
    </recommendedName>
</protein>
<gene>
    <name evidence="1" type="ORF">AAX06_07970</name>
</gene>
<dbReference type="Proteomes" id="UP000077465">
    <property type="component" value="Chromosome"/>
</dbReference>
<dbReference type="GO" id="GO:0003677">
    <property type="term" value="F:DNA binding"/>
    <property type="evidence" value="ECO:0007669"/>
    <property type="project" value="InterPro"/>
</dbReference>
<dbReference type="RefSeq" id="WP_046699342.1">
    <property type="nucleotide sequence ID" value="NZ_CP011376.1"/>
</dbReference>